<keyword evidence="4" id="KW-0808">Transferase</keyword>
<evidence type="ECO:0000313" key="5">
    <source>
        <dbReference type="Proteomes" id="UP000317901"/>
    </source>
</evidence>
<feature type="transmembrane region" description="Helical" evidence="1">
    <location>
        <begin position="144"/>
        <end position="164"/>
    </location>
</feature>
<dbReference type="GO" id="GO:0000271">
    <property type="term" value="P:polysaccharide biosynthetic process"/>
    <property type="evidence" value="ECO:0007669"/>
    <property type="project" value="TreeGrafter"/>
</dbReference>
<dbReference type="RefSeq" id="WP_146426597.1">
    <property type="nucleotide sequence ID" value="NZ_VFIP01000030.1"/>
</dbReference>
<dbReference type="Pfam" id="PF19040">
    <property type="entry name" value="SGNH"/>
    <property type="match status" value="1"/>
</dbReference>
<dbReference type="AlphaFoldDB" id="A0A5C5Q034"/>
<comment type="caution">
    <text evidence="4">The sequence shown here is derived from an EMBL/GenBank/DDBJ whole genome shotgun (WGS) entry which is preliminary data.</text>
</comment>
<keyword evidence="4" id="KW-0012">Acyltransferase</keyword>
<keyword evidence="1" id="KW-0472">Membrane</keyword>
<dbReference type="InterPro" id="IPR050879">
    <property type="entry name" value="Acyltransferase_3"/>
</dbReference>
<sequence length="662" mass="74045">MQRTSVTYVPAIDGLRAIAVLAVIVFHAGFLDFLPGGFTGVDLFFVISGYVISQSLAERRHLKFGEYLRDFYRRRCLRILPALLVMLLSSFVLSALFMPQFWLSDQINYTGFAAFAGISNVVLARHGNAYFSPGTELNPYTHTWSLGVEEQFYVVFPVLFFLWLRYRNKTPVVWTLLPALAIASLIICAIQTPADAHSAFYLLPGRFWELAAGAMLYQGIEAWRGTLRSSGIVNAMLLCGLGLLASGFILATPLHFPFPMAIVTVLGAVLTIAGLALPAPEYTSTLQRLLQVPWLTYMGRLSFSLYLWHWPVLVLLRWTTGTQLVVVQLLYPLVVFVLAAVSYHWIELPVRTASCLWLRTPWRTFGLALCTLVLFGGSAFWVTHNTERLSLSQTRDTYTWYAYKHYPREPFNRINDARVRGRQLFVIGDSHAAAYRTLLNNVAIKLGIKVVVYEQGGCGVVTLQDADPANCARGREADFKDIEARAKPGDIVFLASLRMPELQDQDWALGQTAIISQMLKEQTPARLAAAKTSAEADLARLEAINVHVLIDAPKPLFKSPPNRCSDWFNRMNPVCSQGMTVGREPLLRLREAQMKLLAALTPEHPGLTVWDPFPLLCPGTQCSAFDPLGKPMFFDSNHLSGNGNRVLEPSFTQVLLHIWDQS</sequence>
<dbReference type="InterPro" id="IPR002656">
    <property type="entry name" value="Acyl_transf_3_dom"/>
</dbReference>
<protein>
    <submittedName>
        <fullName evidence="4">Acyltransferase</fullName>
    </submittedName>
</protein>
<feature type="transmembrane region" description="Helical" evidence="1">
    <location>
        <begin position="77"/>
        <end position="98"/>
    </location>
</feature>
<proteinExistence type="predicted"/>
<keyword evidence="1" id="KW-1133">Transmembrane helix</keyword>
<feature type="transmembrane region" description="Helical" evidence="1">
    <location>
        <begin position="362"/>
        <end position="382"/>
    </location>
</feature>
<gene>
    <name evidence="4" type="ORF">FJD37_15295</name>
</gene>
<feature type="transmembrane region" description="Helical" evidence="1">
    <location>
        <begin position="329"/>
        <end position="350"/>
    </location>
</feature>
<dbReference type="Pfam" id="PF01757">
    <property type="entry name" value="Acyl_transf_3"/>
    <property type="match status" value="1"/>
</dbReference>
<feature type="transmembrane region" description="Helical" evidence="1">
    <location>
        <begin position="171"/>
        <end position="192"/>
    </location>
</feature>
<evidence type="ECO:0000313" key="4">
    <source>
        <dbReference type="EMBL" id="TWR88404.1"/>
    </source>
</evidence>
<dbReference type="PANTHER" id="PTHR23028:SF53">
    <property type="entry name" value="ACYL_TRANSF_3 DOMAIN-CONTAINING PROTEIN"/>
    <property type="match status" value="1"/>
</dbReference>
<dbReference type="EMBL" id="VFIP01000030">
    <property type="protein sequence ID" value="TWR88404.1"/>
    <property type="molecule type" value="Genomic_DNA"/>
</dbReference>
<dbReference type="PANTHER" id="PTHR23028">
    <property type="entry name" value="ACETYLTRANSFERASE"/>
    <property type="match status" value="1"/>
</dbReference>
<evidence type="ECO:0000259" key="3">
    <source>
        <dbReference type="Pfam" id="PF19040"/>
    </source>
</evidence>
<reference evidence="4 5" key="1">
    <citation type="submission" date="2019-06" db="EMBL/GenBank/DDBJ databases">
        <title>Pseudomonas bimorpha sp. nov. isolated from bovine raw milk and skim milk concentrate.</title>
        <authorList>
            <person name="Hofmann K."/>
            <person name="Huptas C."/>
            <person name="Doll E."/>
            <person name="Scherer S."/>
            <person name="Wenning M."/>
        </authorList>
    </citation>
    <scope>NUCLEOTIDE SEQUENCE [LARGE SCALE GENOMIC DNA]</scope>
    <source>
        <strain evidence="4 5">DSM 108990</strain>
    </source>
</reference>
<feature type="transmembrane region" description="Helical" evidence="1">
    <location>
        <begin position="232"/>
        <end position="252"/>
    </location>
</feature>
<evidence type="ECO:0000259" key="2">
    <source>
        <dbReference type="Pfam" id="PF01757"/>
    </source>
</evidence>
<dbReference type="GO" id="GO:0016747">
    <property type="term" value="F:acyltransferase activity, transferring groups other than amino-acyl groups"/>
    <property type="evidence" value="ECO:0007669"/>
    <property type="project" value="InterPro"/>
</dbReference>
<organism evidence="4 5">
    <name type="scientific">Pseudomonas saxonica</name>
    <dbReference type="NCBI Taxonomy" id="2600598"/>
    <lineage>
        <taxon>Bacteria</taxon>
        <taxon>Pseudomonadati</taxon>
        <taxon>Pseudomonadota</taxon>
        <taxon>Gammaproteobacteria</taxon>
        <taxon>Pseudomonadales</taxon>
        <taxon>Pseudomonadaceae</taxon>
        <taxon>Pseudomonas</taxon>
    </lineage>
</organism>
<dbReference type="InterPro" id="IPR043968">
    <property type="entry name" value="SGNH"/>
</dbReference>
<name>A0A5C5Q034_9PSED</name>
<keyword evidence="1" id="KW-0812">Transmembrane</keyword>
<dbReference type="GO" id="GO:0016020">
    <property type="term" value="C:membrane"/>
    <property type="evidence" value="ECO:0007669"/>
    <property type="project" value="TreeGrafter"/>
</dbReference>
<feature type="transmembrane region" description="Helical" evidence="1">
    <location>
        <begin position="12"/>
        <end position="31"/>
    </location>
</feature>
<evidence type="ECO:0000256" key="1">
    <source>
        <dbReference type="SAM" id="Phobius"/>
    </source>
</evidence>
<feature type="transmembrane region" description="Helical" evidence="1">
    <location>
        <begin position="258"/>
        <end position="277"/>
    </location>
</feature>
<dbReference type="Proteomes" id="UP000317901">
    <property type="component" value="Unassembled WGS sequence"/>
</dbReference>
<feature type="transmembrane region" description="Helical" evidence="1">
    <location>
        <begin position="289"/>
        <end position="309"/>
    </location>
</feature>
<accession>A0A5C5Q034</accession>
<dbReference type="OrthoDB" id="9767863at2"/>
<feature type="transmembrane region" description="Helical" evidence="1">
    <location>
        <begin position="37"/>
        <end position="57"/>
    </location>
</feature>
<feature type="domain" description="Acyltransferase 3" evidence="2">
    <location>
        <begin position="10"/>
        <end position="339"/>
    </location>
</feature>
<feature type="domain" description="SGNH" evidence="3">
    <location>
        <begin position="418"/>
        <end position="652"/>
    </location>
</feature>